<dbReference type="VEuPathDB" id="MicrosporidiaDB:H312_02180"/>
<evidence type="ECO:0000313" key="2">
    <source>
        <dbReference type="Proteomes" id="UP000030655"/>
    </source>
</evidence>
<dbReference type="HOGENOM" id="CLU_169100_0_0_1"/>
<reference evidence="2" key="1">
    <citation type="submission" date="2013-02" db="EMBL/GenBank/DDBJ databases">
        <authorList>
            <consortium name="The Broad Institute Genome Sequencing Platform"/>
            <person name="Cuomo C."/>
            <person name="Becnel J."/>
            <person name="Sanscrainte N."/>
            <person name="Walker B."/>
            <person name="Young S.K."/>
            <person name="Zeng Q."/>
            <person name="Gargeya S."/>
            <person name="Fitzgerald M."/>
            <person name="Haas B."/>
            <person name="Abouelleil A."/>
            <person name="Alvarado L."/>
            <person name="Arachchi H.M."/>
            <person name="Berlin A.M."/>
            <person name="Chapman S.B."/>
            <person name="Dewar J."/>
            <person name="Goldberg J."/>
            <person name="Griggs A."/>
            <person name="Gujja S."/>
            <person name="Hansen M."/>
            <person name="Howarth C."/>
            <person name="Imamovic A."/>
            <person name="Larimer J."/>
            <person name="McCowan C."/>
            <person name="Murphy C."/>
            <person name="Neiman D."/>
            <person name="Pearson M."/>
            <person name="Priest M."/>
            <person name="Roberts A."/>
            <person name="Saif S."/>
            <person name="Shea T."/>
            <person name="Sisk P."/>
            <person name="Sykes S."/>
            <person name="Wortman J."/>
            <person name="Nusbaum C."/>
            <person name="Birren B."/>
        </authorList>
    </citation>
    <scope>NUCLEOTIDE SEQUENCE [LARGE SCALE GENOMIC DNA]</scope>
    <source>
        <strain evidence="2">PRA339</strain>
    </source>
</reference>
<dbReference type="Proteomes" id="UP000030655">
    <property type="component" value="Unassembled WGS sequence"/>
</dbReference>
<organism evidence="1 2">
    <name type="scientific">Anncaliia algerae PRA339</name>
    <dbReference type="NCBI Taxonomy" id="1288291"/>
    <lineage>
        <taxon>Eukaryota</taxon>
        <taxon>Fungi</taxon>
        <taxon>Fungi incertae sedis</taxon>
        <taxon>Microsporidia</taxon>
        <taxon>Tubulinosematoidea</taxon>
        <taxon>Tubulinosematidae</taxon>
        <taxon>Anncaliia</taxon>
    </lineage>
</organism>
<dbReference type="AlphaFoldDB" id="A0A059EZW9"/>
<gene>
    <name evidence="1" type="ORF">H312_02180</name>
</gene>
<sequence>MERNISLYELYKNEILNLLKSFSLKKQLDMIIMLDSTVTIIDFTCLVPKKYFDYVTKEEVTTLLIYDFKLCQKELEDYFCNTDFCILVLDQYIYKRFNNFIDSISKDYLVSFLELI</sequence>
<proteinExistence type="predicted"/>
<evidence type="ECO:0000313" key="1">
    <source>
        <dbReference type="EMBL" id="KCZ80412.1"/>
    </source>
</evidence>
<reference evidence="1 2" key="2">
    <citation type="submission" date="2014-03" db="EMBL/GenBank/DDBJ databases">
        <title>The Genome Sequence of Anncaliia algerae insect isolate PRA339.</title>
        <authorList>
            <consortium name="The Broad Institute Genome Sequencing Platform"/>
            <consortium name="The Broad Institute Genome Sequencing Center for Infectious Disease"/>
            <person name="Cuomo C."/>
            <person name="Becnel J."/>
            <person name="Sanscrainte N."/>
            <person name="Walker B."/>
            <person name="Young S.K."/>
            <person name="Zeng Q."/>
            <person name="Gargeya S."/>
            <person name="Fitzgerald M."/>
            <person name="Haas B."/>
            <person name="Abouelleil A."/>
            <person name="Alvarado L."/>
            <person name="Arachchi H.M."/>
            <person name="Berlin A.M."/>
            <person name="Chapman S.B."/>
            <person name="Dewar J."/>
            <person name="Goldberg J."/>
            <person name="Griggs A."/>
            <person name="Gujja S."/>
            <person name="Hansen M."/>
            <person name="Howarth C."/>
            <person name="Imamovic A."/>
            <person name="Larimer J."/>
            <person name="McCowan C."/>
            <person name="Murphy C."/>
            <person name="Neiman D."/>
            <person name="Pearson M."/>
            <person name="Priest M."/>
            <person name="Roberts A."/>
            <person name="Saif S."/>
            <person name="Shea T."/>
            <person name="Sisk P."/>
            <person name="Sykes S."/>
            <person name="Wortman J."/>
            <person name="Nusbaum C."/>
            <person name="Birren B."/>
        </authorList>
    </citation>
    <scope>NUCLEOTIDE SEQUENCE [LARGE SCALE GENOMIC DNA]</scope>
    <source>
        <strain evidence="1 2">PRA339</strain>
    </source>
</reference>
<dbReference type="EMBL" id="KK365182">
    <property type="protein sequence ID" value="KCZ80412.1"/>
    <property type="molecule type" value="Genomic_DNA"/>
</dbReference>
<accession>A0A059EZW9</accession>
<protein>
    <submittedName>
        <fullName evidence="1">Uncharacterized protein</fullName>
    </submittedName>
</protein>
<keyword evidence="2" id="KW-1185">Reference proteome</keyword>
<dbReference type="OrthoDB" id="10303714at2759"/>
<name>A0A059EZW9_9MICR</name>